<feature type="transmembrane region" description="Helical" evidence="1">
    <location>
        <begin position="306"/>
        <end position="328"/>
    </location>
</feature>
<dbReference type="RefSeq" id="WP_330199780.1">
    <property type="nucleotide sequence ID" value="NZ_JAZDRP010000008.1"/>
</dbReference>
<evidence type="ECO:0000256" key="1">
    <source>
        <dbReference type="SAM" id="Phobius"/>
    </source>
</evidence>
<proteinExistence type="predicted"/>
<evidence type="ECO:0000313" key="3">
    <source>
        <dbReference type="Proteomes" id="UP001354971"/>
    </source>
</evidence>
<dbReference type="Proteomes" id="UP001354971">
    <property type="component" value="Unassembled WGS sequence"/>
</dbReference>
<feature type="transmembrane region" description="Helical" evidence="1">
    <location>
        <begin position="78"/>
        <end position="98"/>
    </location>
</feature>
<keyword evidence="1" id="KW-0472">Membrane</keyword>
<keyword evidence="3" id="KW-1185">Reference proteome</keyword>
<feature type="transmembrane region" description="Helical" evidence="1">
    <location>
        <begin position="141"/>
        <end position="163"/>
    </location>
</feature>
<organism evidence="2 3">
    <name type="scientific">Hyphobacterium lacteum</name>
    <dbReference type="NCBI Taxonomy" id="3116575"/>
    <lineage>
        <taxon>Bacteria</taxon>
        <taxon>Pseudomonadati</taxon>
        <taxon>Pseudomonadota</taxon>
        <taxon>Alphaproteobacteria</taxon>
        <taxon>Maricaulales</taxon>
        <taxon>Maricaulaceae</taxon>
        <taxon>Hyphobacterium</taxon>
    </lineage>
</organism>
<feature type="transmembrane region" description="Helical" evidence="1">
    <location>
        <begin position="340"/>
        <end position="365"/>
    </location>
</feature>
<dbReference type="EMBL" id="JAZDRP010000008">
    <property type="protein sequence ID" value="MEE2527116.1"/>
    <property type="molecule type" value="Genomic_DNA"/>
</dbReference>
<feature type="transmembrane region" description="Helical" evidence="1">
    <location>
        <begin position="6"/>
        <end position="24"/>
    </location>
</feature>
<feature type="transmembrane region" description="Helical" evidence="1">
    <location>
        <begin position="273"/>
        <end position="294"/>
    </location>
</feature>
<sequence length="471" mass="54059">MNVSYSLAVLGLAFGFCTAALIWMDAGRTSEQMNDALRRPLAETWAKIYNSSVWGLPKLLLRMFLNGVERWNNSIANFFEKVSVAALIAILVLIVEQFDSGLDANRDLRWISTTLTFGTFFIFRIHGVGRWRDDLGRRGHWLWWPMIAILSAMSLVATFLHVANFVALFNRDLTVLQALLYLPILMMLLRWTYMRALVFPLIRIFDWDTRRRNRDYDEFHEYLTLQEELESNAEIGEEVDEDDIMFKAEIRAWFKHKKKANKLLRRFFIFKKFFNIMQSGFLVGTVLTVIGLYVGLNFDASSELALTPQILIVNTAFDALTIGVTIFLMQWVHAGRFWTFRLLIAVPIDLAIAAIFSVASIYLSLIGTEHSLTLGQSFDLLIPDVVGDHVLGLGPEFWIMHTTFIPTAIYMLVLFTGAIMYLMFNFLPSTLLSEDPNEIRQPLRVLAAFFGFYTIVFEILAFFAAGYQFSA</sequence>
<evidence type="ECO:0000313" key="2">
    <source>
        <dbReference type="EMBL" id="MEE2527116.1"/>
    </source>
</evidence>
<keyword evidence="1" id="KW-0812">Transmembrane</keyword>
<feature type="transmembrane region" description="Helical" evidence="1">
    <location>
        <begin position="175"/>
        <end position="193"/>
    </location>
</feature>
<keyword evidence="1" id="KW-1133">Transmembrane helix</keyword>
<name>A0ABU7LU05_9PROT</name>
<feature type="transmembrane region" description="Helical" evidence="1">
    <location>
        <begin position="110"/>
        <end position="129"/>
    </location>
</feature>
<protein>
    <submittedName>
        <fullName evidence="2">Uncharacterized protein</fullName>
    </submittedName>
</protein>
<feature type="transmembrane region" description="Helical" evidence="1">
    <location>
        <begin position="398"/>
        <end position="424"/>
    </location>
</feature>
<comment type="caution">
    <text evidence="2">The sequence shown here is derived from an EMBL/GenBank/DDBJ whole genome shotgun (WGS) entry which is preliminary data.</text>
</comment>
<gene>
    <name evidence="2" type="ORF">V0U79_12120</name>
</gene>
<reference evidence="2 3" key="1">
    <citation type="submission" date="2024-01" db="EMBL/GenBank/DDBJ databases">
        <title>Hyphobacterium bacterium isolated from marine sediment.</title>
        <authorList>
            <person name="Zhao S."/>
        </authorList>
    </citation>
    <scope>NUCLEOTIDE SEQUENCE [LARGE SCALE GENOMIC DNA]</scope>
    <source>
        <strain evidence="3">HN65</strain>
    </source>
</reference>
<feature type="transmembrane region" description="Helical" evidence="1">
    <location>
        <begin position="445"/>
        <end position="469"/>
    </location>
</feature>
<accession>A0ABU7LU05</accession>